<dbReference type="Proteomes" id="UP000469385">
    <property type="component" value="Unassembled WGS sequence"/>
</dbReference>
<feature type="chain" id="PRO_5026832200" description="Transporter" evidence="1">
    <location>
        <begin position="25"/>
        <end position="233"/>
    </location>
</feature>
<comment type="caution">
    <text evidence="2">The sequence shown here is derived from an EMBL/GenBank/DDBJ whole genome shotgun (WGS) entry which is preliminary data.</text>
</comment>
<gene>
    <name evidence="2" type="ORF">GON04_12930</name>
</gene>
<evidence type="ECO:0000313" key="3">
    <source>
        <dbReference type="Proteomes" id="UP000469385"/>
    </source>
</evidence>
<reference evidence="2 3" key="1">
    <citation type="submission" date="2019-12" db="EMBL/GenBank/DDBJ databases">
        <authorList>
            <person name="Huq M.A."/>
        </authorList>
    </citation>
    <scope>NUCLEOTIDE SEQUENCE [LARGE SCALE GENOMIC DNA]</scope>
    <source>
        <strain evidence="2 3">MAH-25</strain>
    </source>
</reference>
<name>A0A6N8IW76_9BURK</name>
<sequence>MLGRRFLLPLLLAFGAVALPPARAARPMITDDARLVDAKSCQVESWVRSNRDNSTEFWALPSCNFTGNLELTLGGARTREAGRTQTTDVQAQAKTLLRRLETNGWGIGLAAGTIGHPDGRSRDFYGYVPASFSYRDDRIVLHTNVGALRVGEERRTHLTWGLATEAQLASNTWLIAEMFRQGEGAPFHQLGLRHWIVPNRLQVDATYGNRNGSAGEERWVSIGLRVLTPAFLP</sequence>
<dbReference type="EMBL" id="WSEL01000003">
    <property type="protein sequence ID" value="MVQ30360.1"/>
    <property type="molecule type" value="Genomic_DNA"/>
</dbReference>
<accession>A0A6N8IW76</accession>
<keyword evidence="1" id="KW-0732">Signal</keyword>
<organism evidence="2 3">
    <name type="scientific">Ramlibacter pinisoli</name>
    <dbReference type="NCBI Taxonomy" id="2682844"/>
    <lineage>
        <taxon>Bacteria</taxon>
        <taxon>Pseudomonadati</taxon>
        <taxon>Pseudomonadota</taxon>
        <taxon>Betaproteobacteria</taxon>
        <taxon>Burkholderiales</taxon>
        <taxon>Comamonadaceae</taxon>
        <taxon>Ramlibacter</taxon>
    </lineage>
</organism>
<feature type="signal peptide" evidence="1">
    <location>
        <begin position="1"/>
        <end position="24"/>
    </location>
</feature>
<dbReference type="RefSeq" id="WP_157398254.1">
    <property type="nucleotide sequence ID" value="NZ_WSEL01000003.1"/>
</dbReference>
<proteinExistence type="predicted"/>
<keyword evidence="3" id="KW-1185">Reference proteome</keyword>
<evidence type="ECO:0000256" key="1">
    <source>
        <dbReference type="SAM" id="SignalP"/>
    </source>
</evidence>
<dbReference type="AlphaFoldDB" id="A0A6N8IW76"/>
<evidence type="ECO:0008006" key="4">
    <source>
        <dbReference type="Google" id="ProtNLM"/>
    </source>
</evidence>
<protein>
    <recommendedName>
        <fullName evidence="4">Transporter</fullName>
    </recommendedName>
</protein>
<evidence type="ECO:0000313" key="2">
    <source>
        <dbReference type="EMBL" id="MVQ30360.1"/>
    </source>
</evidence>